<comment type="caution">
    <text evidence="2">The sequence shown here is derived from an EMBL/GenBank/DDBJ whole genome shotgun (WGS) entry which is preliminary data.</text>
</comment>
<keyword evidence="1" id="KW-0812">Transmembrane</keyword>
<keyword evidence="3" id="KW-1185">Reference proteome</keyword>
<feature type="transmembrane region" description="Helical" evidence="1">
    <location>
        <begin position="21"/>
        <end position="38"/>
    </location>
</feature>
<feature type="transmembrane region" description="Helical" evidence="1">
    <location>
        <begin position="58"/>
        <end position="83"/>
    </location>
</feature>
<dbReference type="Proteomes" id="UP000664654">
    <property type="component" value="Unassembled WGS sequence"/>
</dbReference>
<dbReference type="InterPro" id="IPR018723">
    <property type="entry name" value="DUF2254_membrane"/>
</dbReference>
<keyword evidence="1" id="KW-0472">Membrane</keyword>
<accession>A0A939DN78</accession>
<sequence>MVSRLGFWVNRTLERLWVKPLMMCVVSVLAVFAAKWLGDYELASYLPQISLESLESLLSIMSASMLVIATFCVGSMVSAYASASTSATPRSFSLVIADDVSQNALATFVGAFIFSIVAIVAVKNQYFGTGGNFLLFVFTLLVFALVILTFVRWVDRIARLGRINSTIEKIEQATNKSLQARRLSPLMGGTPVRQQSREGHPVFADSVGYVQRVELTRLQKLAEQDDLIIRLEALPGRFLSPGRKIASLYGALPSDPDLDAIRRAFVVGRNRTFDGDPRFGLVTLSQVASKALSPGINDTGTAIDVLSSLTRLLTDWSQPVAKEDVQPVRFDRVQVPELGIEEMFEDAFTLIARDGAGAVEVATKLQKTLYSLSTLPHDLMHQTTLTHAKLALKRSELVMQLDEDLDEVKKLASFATDPPSCSSDQNPLT</sequence>
<evidence type="ECO:0000256" key="1">
    <source>
        <dbReference type="SAM" id="Phobius"/>
    </source>
</evidence>
<protein>
    <submittedName>
        <fullName evidence="2">DUF2254 domain-containing protein</fullName>
    </submittedName>
</protein>
<name>A0A939DN78_9ALTE</name>
<reference evidence="2" key="1">
    <citation type="submission" date="2021-03" db="EMBL/GenBank/DDBJ databases">
        <title>novel species isolated from a fishpond in China.</title>
        <authorList>
            <person name="Lu H."/>
            <person name="Cai Z."/>
        </authorList>
    </citation>
    <scope>NUCLEOTIDE SEQUENCE</scope>
    <source>
        <strain evidence="2">JCM 30855</strain>
    </source>
</reference>
<evidence type="ECO:0000313" key="2">
    <source>
        <dbReference type="EMBL" id="MBN7825220.1"/>
    </source>
</evidence>
<dbReference type="RefSeq" id="WP_206573339.1">
    <property type="nucleotide sequence ID" value="NZ_JAFKCV010000004.1"/>
</dbReference>
<feature type="transmembrane region" description="Helical" evidence="1">
    <location>
        <begin position="133"/>
        <end position="154"/>
    </location>
</feature>
<gene>
    <name evidence="2" type="ORF">J0A66_08315</name>
</gene>
<evidence type="ECO:0000313" key="3">
    <source>
        <dbReference type="Proteomes" id="UP000664654"/>
    </source>
</evidence>
<proteinExistence type="predicted"/>
<feature type="transmembrane region" description="Helical" evidence="1">
    <location>
        <begin position="104"/>
        <end position="121"/>
    </location>
</feature>
<keyword evidence="1" id="KW-1133">Transmembrane helix</keyword>
<organism evidence="2 3">
    <name type="scientific">Bowmanella dokdonensis</name>
    <dbReference type="NCBI Taxonomy" id="751969"/>
    <lineage>
        <taxon>Bacteria</taxon>
        <taxon>Pseudomonadati</taxon>
        <taxon>Pseudomonadota</taxon>
        <taxon>Gammaproteobacteria</taxon>
        <taxon>Alteromonadales</taxon>
        <taxon>Alteromonadaceae</taxon>
        <taxon>Bowmanella</taxon>
    </lineage>
</organism>
<dbReference type="Pfam" id="PF10011">
    <property type="entry name" value="DUF2254"/>
    <property type="match status" value="1"/>
</dbReference>
<dbReference type="AlphaFoldDB" id="A0A939DN78"/>
<dbReference type="EMBL" id="JAFKCV010000004">
    <property type="protein sequence ID" value="MBN7825220.1"/>
    <property type="molecule type" value="Genomic_DNA"/>
</dbReference>